<protein>
    <recommendedName>
        <fullName evidence="3">2,4-dihydroxyhept-2-ene-1,7-dioic acid aldolase</fullName>
    </recommendedName>
</protein>
<proteinExistence type="predicted"/>
<name>A0A0F3ITC4_9PROT</name>
<organism evidence="1 2">
    <name type="scientific">Elstera litoralis</name>
    <dbReference type="NCBI Taxonomy" id="552518"/>
    <lineage>
        <taxon>Bacteria</taxon>
        <taxon>Pseudomonadati</taxon>
        <taxon>Pseudomonadota</taxon>
        <taxon>Alphaproteobacteria</taxon>
        <taxon>Rhodospirillales</taxon>
        <taxon>Rhodospirillaceae</taxon>
        <taxon>Elstera</taxon>
    </lineage>
</organism>
<dbReference type="EMBL" id="LAJY01000182">
    <property type="protein sequence ID" value="KJV09961.1"/>
    <property type="molecule type" value="Genomic_DNA"/>
</dbReference>
<gene>
    <name evidence="1" type="ORF">VZ95_08125</name>
</gene>
<comment type="caution">
    <text evidence="1">The sequence shown here is derived from an EMBL/GenBank/DDBJ whole genome shotgun (WGS) entry which is preliminary data.</text>
</comment>
<dbReference type="PATRIC" id="fig|552518.3.peg.851"/>
<dbReference type="PIRSF" id="PIRSF028291">
    <property type="entry name" value="UCP028291"/>
    <property type="match status" value="1"/>
</dbReference>
<evidence type="ECO:0008006" key="3">
    <source>
        <dbReference type="Google" id="ProtNLM"/>
    </source>
</evidence>
<evidence type="ECO:0000313" key="2">
    <source>
        <dbReference type="Proteomes" id="UP000033774"/>
    </source>
</evidence>
<dbReference type="Gene3D" id="3.30.310.50">
    <property type="entry name" value="Alpha-D-phosphohexomutase, C-terminal domain"/>
    <property type="match status" value="1"/>
</dbReference>
<keyword evidence="2" id="KW-1185">Reference proteome</keyword>
<dbReference type="InterPro" id="IPR014543">
    <property type="entry name" value="UCP028291"/>
</dbReference>
<accession>A0A0F3ITC4</accession>
<dbReference type="Proteomes" id="UP000033774">
    <property type="component" value="Unassembled WGS sequence"/>
</dbReference>
<reference evidence="1 2" key="1">
    <citation type="submission" date="2015-03" db="EMBL/GenBank/DDBJ databases">
        <title>Draft genome sequence of Elstera litoralis.</title>
        <authorList>
            <person name="Rahalkar M.C."/>
            <person name="Dhakephalkar P.K."/>
            <person name="Pore S.D."/>
            <person name="Arora P."/>
            <person name="Kapse N.G."/>
            <person name="Pandit P.S."/>
        </authorList>
    </citation>
    <scope>NUCLEOTIDE SEQUENCE [LARGE SCALE GENOMIC DNA]</scope>
    <source>
        <strain evidence="1 2">Dia-1</strain>
    </source>
</reference>
<dbReference type="Pfam" id="PF09981">
    <property type="entry name" value="DUF2218"/>
    <property type="match status" value="1"/>
</dbReference>
<evidence type="ECO:0000313" key="1">
    <source>
        <dbReference type="EMBL" id="KJV09961.1"/>
    </source>
</evidence>
<sequence length="94" mass="10507">MTSVAEFETAQAHRYLTQVCKHFAHKIPVELSEARGECRFVCGTAGLEADAARLRLRVTAPTEAELVETQSVIESHLLRFAFREGGEALTWTRC</sequence>
<dbReference type="AlphaFoldDB" id="A0A0F3ITC4"/>